<evidence type="ECO:0000313" key="15">
    <source>
        <dbReference type="EMBL" id="TGG39918.1"/>
    </source>
</evidence>
<keyword evidence="4 9" id="KW-0812">Transmembrane</keyword>
<dbReference type="Gene3D" id="3.30.1360.200">
    <property type="match status" value="1"/>
</dbReference>
<dbReference type="PANTHER" id="PTHR30081">
    <property type="entry name" value="PROTEIN-EXPORT MEMBRANE PROTEIN SEC"/>
    <property type="match status" value="1"/>
</dbReference>
<keyword evidence="8 9" id="KW-0472">Membrane</keyword>
<feature type="transmembrane region" description="Helical" evidence="9">
    <location>
        <begin position="565"/>
        <end position="589"/>
    </location>
</feature>
<dbReference type="RefSeq" id="WP_135470844.1">
    <property type="nucleotide sequence ID" value="NZ_CASGTF010000025.1"/>
</dbReference>
<evidence type="ECO:0000256" key="3">
    <source>
        <dbReference type="ARBA" id="ARBA00022475"/>
    </source>
</evidence>
<dbReference type="Pfam" id="PF21760">
    <property type="entry name" value="SecD_1st"/>
    <property type="match status" value="1"/>
</dbReference>
<organism evidence="15 16">
    <name type="scientific">Duncaniella freteri</name>
    <dbReference type="NCBI Taxonomy" id="2530391"/>
    <lineage>
        <taxon>Bacteria</taxon>
        <taxon>Pseudomonadati</taxon>
        <taxon>Bacteroidota</taxon>
        <taxon>Bacteroidia</taxon>
        <taxon>Bacteroidales</taxon>
        <taxon>Muribaculaceae</taxon>
        <taxon>Duncaniella</taxon>
    </lineage>
</organism>
<feature type="domain" description="Membrane transport protein MMPL" evidence="12">
    <location>
        <begin position="476"/>
        <end position="626"/>
    </location>
</feature>
<dbReference type="InterPro" id="IPR022645">
    <property type="entry name" value="SecD/SecF_bac"/>
</dbReference>
<evidence type="ECO:0000256" key="2">
    <source>
        <dbReference type="ARBA" id="ARBA00022448"/>
    </source>
</evidence>
<comment type="caution">
    <text evidence="9">Lacks conserved residue(s) required for the propagation of feature annotation.</text>
</comment>
<keyword evidence="7 9" id="KW-0811">Translocation</keyword>
<dbReference type="InterPro" id="IPR054384">
    <property type="entry name" value="SecDF_P1_head"/>
</dbReference>
<evidence type="ECO:0000256" key="5">
    <source>
        <dbReference type="ARBA" id="ARBA00022927"/>
    </source>
</evidence>
<dbReference type="PANTHER" id="PTHR30081:SF1">
    <property type="entry name" value="PROTEIN TRANSLOCASE SUBUNIT SECD"/>
    <property type="match status" value="1"/>
</dbReference>
<dbReference type="GeneID" id="82148959"/>
<accession>A0A4Z0V936</accession>
<name>A0A4Z0V936_9BACT</name>
<dbReference type="Pfam" id="PF07549">
    <property type="entry name" value="Sec_GG"/>
    <property type="match status" value="2"/>
</dbReference>
<feature type="transmembrane region" description="Helical" evidence="9">
    <location>
        <begin position="902"/>
        <end position="920"/>
    </location>
</feature>
<evidence type="ECO:0000256" key="4">
    <source>
        <dbReference type="ARBA" id="ARBA00022692"/>
    </source>
</evidence>
<dbReference type="Pfam" id="PF02355">
    <property type="entry name" value="SecD_SecF_C"/>
    <property type="match status" value="1"/>
</dbReference>
<evidence type="ECO:0000313" key="16">
    <source>
        <dbReference type="Proteomes" id="UP000297635"/>
    </source>
</evidence>
<dbReference type="EMBL" id="SJSA01000001">
    <property type="protein sequence ID" value="TGG39918.1"/>
    <property type="molecule type" value="Genomic_DNA"/>
</dbReference>
<feature type="transmembrane region" description="Helical" evidence="9">
    <location>
        <begin position="657"/>
        <end position="677"/>
    </location>
</feature>
<dbReference type="AlphaFoldDB" id="A0A4Z0V936"/>
<comment type="subunit">
    <text evidence="10">Forms a complex with SecD. Part of the essential Sec protein translocation apparatus which comprises SecA, SecYEG and auxiliary proteins SecDF. Other proteins may also be involved.</text>
</comment>
<evidence type="ECO:0000256" key="8">
    <source>
        <dbReference type="ARBA" id="ARBA00023136"/>
    </source>
</evidence>
<comment type="function">
    <text evidence="9">Part of the Sec protein translocase complex. Interacts with the SecYEG preprotein conducting channel. SecDF uses the proton motive force (PMF) to complete protein translocation after the ATP-dependent function of SecA.</text>
</comment>
<dbReference type="NCBIfam" id="TIGR00966">
    <property type="entry name" value="transloc_SecF"/>
    <property type="match status" value="1"/>
</dbReference>
<feature type="domain" description="SecDF P1 head subdomain" evidence="14">
    <location>
        <begin position="354"/>
        <end position="450"/>
    </location>
</feature>
<dbReference type="NCBIfam" id="TIGR01129">
    <property type="entry name" value="secD"/>
    <property type="match status" value="1"/>
</dbReference>
<dbReference type="Pfam" id="PF03176">
    <property type="entry name" value="MMPL"/>
    <property type="match status" value="1"/>
</dbReference>
<dbReference type="PRINTS" id="PR01755">
    <property type="entry name" value="SECFTRNLCASE"/>
</dbReference>
<feature type="transmembrane region" description="Helical" evidence="9">
    <location>
        <begin position="926"/>
        <end position="952"/>
    </location>
</feature>
<dbReference type="Pfam" id="PF22599">
    <property type="entry name" value="SecDF_P1_head"/>
    <property type="match status" value="1"/>
</dbReference>
<dbReference type="FunFam" id="1.20.1640.10:FF:000004">
    <property type="entry name" value="Protein translocase subunit SecD"/>
    <property type="match status" value="1"/>
</dbReference>
<dbReference type="HAMAP" id="MF_01463_B">
    <property type="entry name" value="SecD_B"/>
    <property type="match status" value="1"/>
</dbReference>
<keyword evidence="6 9" id="KW-1133">Transmembrane helix</keyword>
<dbReference type="Gene3D" id="3.30.70.3220">
    <property type="match status" value="1"/>
</dbReference>
<dbReference type="Proteomes" id="UP000297635">
    <property type="component" value="Unassembled WGS sequence"/>
</dbReference>
<dbReference type="NCBIfam" id="TIGR00916">
    <property type="entry name" value="2A0604s01"/>
    <property type="match status" value="1"/>
</dbReference>
<dbReference type="InterPro" id="IPR048631">
    <property type="entry name" value="SecD_1st"/>
</dbReference>
<keyword evidence="16" id="KW-1185">Reference proteome</keyword>
<sequence>MQSKGSLGSIVAGVIAIFMVIICLFYLSFTVVTNHWEDKAQEYAATEAAKDNNSPETKRKAYSEYIKNIANEKVYLGYTFNEVQKLAVGLGLDLKGGMNVTLQVSVPDILRSMANAEGNPYFNNAIANADSVARVNKSADYIDIFCAEYRKLDPQGDLSVVFKDQVKRGDNFDAVKSALKQEVKDRVSSSTNVLRTRIDQFGVVAPNIQELEKDGQILLELPGVKEHDRVRELLKSSANLEFYETTTFNEIQGVLSQLDNALRTDSTGNGKGLFDYFIQVGSPYNPIGVGSASETARDTINTILASATAKRILPNNLKLAWEFKPEVMQINDSIRGKRNLAIYQLVALRTTNGRPALAGDVITSASNDYDAMQGGNYVTMDMKPEAARQWARITAANLGKPVAIVLDDQVYSAPNIKSVIEGGRSSITGNFTTDEAKDLSNVLKSGKMAAKVDIISDTVIGPSLGEQAIKDGLWSFVIALVLLMVFMCLFYGLIPGLIANLALVFNIFFTFGILASFQAVLTLSGIAGIVLALGMAVDANVLIYERAKEELRAGKNVRTAIADGYANAFSAIFDSNLTSIITGVILLLFGTGPIKGFATTLIIGIICSFFTAVYLTRLIYILCAKSKAFENLTFSTPLSSKMFTGTRYNFLGARKTSFIAVGIFVAVIVISLFVRGLNQGIDFSGGRNYVVQFDHPVKTHELDAKLTPLFGGAQLSVITIDDDTKVRISTNYKIDSEEEGVDQEITKILYDGLQDELNGMSMEDFSTTNENIGIMSSQKVGPTVANDMRTDAYIAVILALIAMFFYILLRFRNVAFSVGALAAVAFTAFTIVGFYSMFWGVFPFAMEIDQSFIAAILTVIGYQINDTVVVFDRVRENVGLYPKQSFFDTINSSINSTLGRTVMTSGSTLLVLLCIFILGGDSIRSFVFAMIFGVVIGTLATMFVAAPVAYLTDARRNTGRSKTAA</sequence>
<dbReference type="InterPro" id="IPR005791">
    <property type="entry name" value="SecD"/>
</dbReference>
<dbReference type="InterPro" id="IPR022646">
    <property type="entry name" value="SecD/SecF_CS"/>
</dbReference>
<comment type="caution">
    <text evidence="15">The sequence shown here is derived from an EMBL/GenBank/DDBJ whole genome shotgun (WGS) entry which is preliminary data.</text>
</comment>
<evidence type="ECO:0000259" key="14">
    <source>
        <dbReference type="Pfam" id="PF22599"/>
    </source>
</evidence>
<dbReference type="GO" id="GO:0005886">
    <property type="term" value="C:plasma membrane"/>
    <property type="evidence" value="ECO:0007669"/>
    <property type="project" value="UniProtKB-SubCell"/>
</dbReference>
<comment type="similarity">
    <text evidence="10">Belongs to the SecD/SecF family. SecF subfamily.</text>
</comment>
<evidence type="ECO:0000259" key="12">
    <source>
        <dbReference type="Pfam" id="PF03176"/>
    </source>
</evidence>
<dbReference type="SUPFAM" id="SSF82866">
    <property type="entry name" value="Multidrug efflux transporter AcrB transmembrane domain"/>
    <property type="match status" value="2"/>
</dbReference>
<dbReference type="GO" id="GO:0065002">
    <property type="term" value="P:intracellular protein transmembrane transport"/>
    <property type="evidence" value="ECO:0007669"/>
    <property type="project" value="UniProtKB-UniRule"/>
</dbReference>
<comment type="similarity">
    <text evidence="9">Belongs to the SecD/SecF family. SecD subfamily.</text>
</comment>
<feature type="transmembrane region" description="Helical" evidence="9">
    <location>
        <begin position="501"/>
        <end position="520"/>
    </location>
</feature>
<dbReference type="GO" id="GO:0015450">
    <property type="term" value="F:protein-transporting ATPase activity"/>
    <property type="evidence" value="ECO:0007669"/>
    <property type="project" value="InterPro"/>
</dbReference>
<keyword evidence="2 9" id="KW-0813">Transport</keyword>
<feature type="transmembrane region" description="Helical" evidence="9">
    <location>
        <begin position="526"/>
        <end position="544"/>
    </location>
</feature>
<feature type="domain" description="Protein export membrane protein SecD/SecF C-terminal" evidence="11">
    <location>
        <begin position="765"/>
        <end position="951"/>
    </location>
</feature>
<evidence type="ECO:0000256" key="10">
    <source>
        <dbReference type="HAMAP-Rule" id="MF_01464"/>
    </source>
</evidence>
<dbReference type="HAMAP" id="MF_01464_B">
    <property type="entry name" value="SecF_B"/>
    <property type="match status" value="1"/>
</dbReference>
<proteinExistence type="inferred from homology"/>
<dbReference type="InterPro" id="IPR055344">
    <property type="entry name" value="SecD_SecF_C_bact"/>
</dbReference>
<comment type="subunit">
    <text evidence="9">Forms a complex with SecF. Part of the essential Sec protein translocation apparatus which comprises SecA, SecYEG and auxiliary proteins SecDF. Other proteins may also be involved.</text>
</comment>
<feature type="transmembrane region" description="Helical" evidence="9">
    <location>
        <begin position="792"/>
        <end position="809"/>
    </location>
</feature>
<protein>
    <recommendedName>
        <fullName evidence="9 10">Multifunctional fusion protein</fullName>
    </recommendedName>
    <domain>
        <recommendedName>
            <fullName evidence="9">Protein translocase subunit SecD</fullName>
        </recommendedName>
    </domain>
    <domain>
        <recommendedName>
            <fullName evidence="10">Protein-export membrane protein SecF</fullName>
        </recommendedName>
    </domain>
</protein>
<keyword evidence="5 9" id="KW-0653">Protein transport</keyword>
<evidence type="ECO:0000256" key="1">
    <source>
        <dbReference type="ARBA" id="ARBA00004651"/>
    </source>
</evidence>
<feature type="transmembrane region" description="Helical" evidence="9">
    <location>
        <begin position="851"/>
        <end position="871"/>
    </location>
</feature>
<feature type="transmembrane region" description="Helical" evidence="9">
    <location>
        <begin position="473"/>
        <end position="494"/>
    </location>
</feature>
<dbReference type="GO" id="GO:0006605">
    <property type="term" value="P:protein targeting"/>
    <property type="evidence" value="ECO:0007669"/>
    <property type="project" value="UniProtKB-UniRule"/>
</dbReference>
<feature type="transmembrane region" description="Helical" evidence="9">
    <location>
        <begin position="816"/>
        <end position="839"/>
    </location>
</feature>
<dbReference type="InterPro" id="IPR048634">
    <property type="entry name" value="SecD_SecF_C"/>
</dbReference>
<dbReference type="InterPro" id="IPR004869">
    <property type="entry name" value="MMPL_dom"/>
</dbReference>
<feature type="transmembrane region" description="Helical" evidence="9">
    <location>
        <begin position="7"/>
        <end position="29"/>
    </location>
</feature>
<evidence type="ECO:0000259" key="13">
    <source>
        <dbReference type="Pfam" id="PF21760"/>
    </source>
</evidence>
<feature type="domain" description="Protein translocase subunit SecDF P1" evidence="13">
    <location>
        <begin position="188"/>
        <end position="245"/>
    </location>
</feature>
<dbReference type="Gene3D" id="1.20.1640.10">
    <property type="entry name" value="Multidrug efflux transporter AcrB transmembrane domain"/>
    <property type="match status" value="2"/>
</dbReference>
<evidence type="ECO:0000259" key="11">
    <source>
        <dbReference type="Pfam" id="PF02355"/>
    </source>
</evidence>
<dbReference type="GO" id="GO:0043952">
    <property type="term" value="P:protein transport by the Sec complex"/>
    <property type="evidence" value="ECO:0007669"/>
    <property type="project" value="UniProtKB-UniRule"/>
</dbReference>
<keyword evidence="3 9" id="KW-1003">Cell membrane</keyword>
<comment type="subcellular location">
    <subcellularLocation>
        <location evidence="1 9">Cell membrane</location>
        <topology evidence="1 9">Multi-pass membrane protein</topology>
    </subcellularLocation>
</comment>
<feature type="transmembrane region" description="Helical" evidence="9">
    <location>
        <begin position="601"/>
        <end position="623"/>
    </location>
</feature>
<gene>
    <name evidence="9 15" type="primary">secD</name>
    <name evidence="10" type="synonym">secF</name>
    <name evidence="15" type="ORF">EZ315_04080</name>
</gene>
<evidence type="ECO:0000256" key="9">
    <source>
        <dbReference type="HAMAP-Rule" id="MF_01463"/>
    </source>
</evidence>
<evidence type="ECO:0000256" key="6">
    <source>
        <dbReference type="ARBA" id="ARBA00022989"/>
    </source>
</evidence>
<dbReference type="InterPro" id="IPR022813">
    <property type="entry name" value="SecD/SecF_arch_bac"/>
</dbReference>
<dbReference type="InterPro" id="IPR005665">
    <property type="entry name" value="SecF_bac"/>
</dbReference>
<evidence type="ECO:0000256" key="7">
    <source>
        <dbReference type="ARBA" id="ARBA00023010"/>
    </source>
</evidence>
<reference evidence="15 16" key="1">
    <citation type="submission" date="2019-02" db="EMBL/GenBank/DDBJ databases">
        <title>Isolation and identification of novel species under the genus Muribaculum.</title>
        <authorList>
            <person name="Miyake S."/>
            <person name="Ding Y."/>
            <person name="Low A."/>
            <person name="Soh M."/>
            <person name="Seedorf H."/>
        </authorList>
    </citation>
    <scope>NUCLEOTIDE SEQUENCE [LARGE SCALE GENOMIC DNA]</scope>
    <source>
        <strain evidence="15 16">TLL-A3</strain>
    </source>
</reference>